<evidence type="ECO:0000313" key="2">
    <source>
        <dbReference type="Proteomes" id="UP000009159"/>
    </source>
</evidence>
<dbReference type="Proteomes" id="UP000009159">
    <property type="component" value="Chromosome"/>
</dbReference>
<dbReference type="HOGENOM" id="CLU_2807904_0_0_11"/>
<dbReference type="STRING" id="350058.Mvan_0278"/>
<gene>
    <name evidence="1" type="ordered locus">Mvan_0278</name>
</gene>
<dbReference type="KEGG" id="mva:Mvan_0278"/>
<reference evidence="1" key="1">
    <citation type="submission" date="2006-12" db="EMBL/GenBank/DDBJ databases">
        <title>Complete sequence of Mycobacterium vanbaalenii PYR-1.</title>
        <authorList>
            <consortium name="US DOE Joint Genome Institute"/>
            <person name="Copeland A."/>
            <person name="Lucas S."/>
            <person name="Lapidus A."/>
            <person name="Barry K."/>
            <person name="Detter J.C."/>
            <person name="Glavina del Rio T."/>
            <person name="Hammon N."/>
            <person name="Israni S."/>
            <person name="Dalin E."/>
            <person name="Tice H."/>
            <person name="Pitluck S."/>
            <person name="Singan V."/>
            <person name="Schmutz J."/>
            <person name="Larimer F."/>
            <person name="Land M."/>
            <person name="Hauser L."/>
            <person name="Kyrpides N."/>
            <person name="Anderson I.J."/>
            <person name="Miller C."/>
            <person name="Richardson P."/>
        </authorList>
    </citation>
    <scope>NUCLEOTIDE SEQUENCE [LARGE SCALE GENOMIC DNA]</scope>
    <source>
        <strain evidence="1">PYR-1</strain>
    </source>
</reference>
<name>A1T1S7_MYCVP</name>
<protein>
    <submittedName>
        <fullName evidence="1">Uncharacterized protein</fullName>
    </submittedName>
</protein>
<dbReference type="EMBL" id="CP000511">
    <property type="protein sequence ID" value="ABM11127.1"/>
    <property type="molecule type" value="Genomic_DNA"/>
</dbReference>
<sequence>MTALSTALPVVDLRDDLDTLRDQLRRVARGVTADPSDERIFPVYGRKAWKSRLRAHPDVAAAHGYVG</sequence>
<dbReference type="AlphaFoldDB" id="A1T1S7"/>
<keyword evidence="2" id="KW-1185">Reference proteome</keyword>
<organism evidence="1 2">
    <name type="scientific">Mycolicibacterium vanbaalenii (strain DSM 7251 / JCM 13017 / BCRC 16820 / KCTC 9966 / NRRL B-24157 / PYR-1)</name>
    <name type="common">Mycobacterium vanbaalenii</name>
    <dbReference type="NCBI Taxonomy" id="350058"/>
    <lineage>
        <taxon>Bacteria</taxon>
        <taxon>Bacillati</taxon>
        <taxon>Actinomycetota</taxon>
        <taxon>Actinomycetes</taxon>
        <taxon>Mycobacteriales</taxon>
        <taxon>Mycobacteriaceae</taxon>
        <taxon>Mycolicibacterium</taxon>
    </lineage>
</organism>
<evidence type="ECO:0000313" key="1">
    <source>
        <dbReference type="EMBL" id="ABM11127.1"/>
    </source>
</evidence>
<proteinExistence type="predicted"/>
<dbReference type="RefSeq" id="WP_011777600.1">
    <property type="nucleotide sequence ID" value="NC_008726.1"/>
</dbReference>
<accession>A1T1S7</accession>